<evidence type="ECO:0000256" key="3">
    <source>
        <dbReference type="ARBA" id="ARBA00022553"/>
    </source>
</evidence>
<keyword evidence="7" id="KW-1133">Transmembrane helix</keyword>
<reference evidence="10" key="1">
    <citation type="submission" date="2023-07" db="EMBL/GenBank/DDBJ databases">
        <title>Sorghum-associated microbial communities from plants grown in Nebraska, USA.</title>
        <authorList>
            <person name="Schachtman D."/>
        </authorList>
    </citation>
    <scope>NUCLEOTIDE SEQUENCE</scope>
    <source>
        <strain evidence="10">DS1061</strain>
    </source>
</reference>
<dbReference type="PANTHER" id="PTHR44936">
    <property type="entry name" value="SENSOR PROTEIN CREC"/>
    <property type="match status" value="1"/>
</dbReference>
<name>A0AB73ICW2_9BURK</name>
<dbReference type="PROSITE" id="PS51257">
    <property type="entry name" value="PROKAR_LIPOPROTEIN"/>
    <property type="match status" value="1"/>
</dbReference>
<dbReference type="GO" id="GO:0000160">
    <property type="term" value="P:phosphorelay signal transduction system"/>
    <property type="evidence" value="ECO:0007669"/>
    <property type="project" value="UniProtKB-KW"/>
</dbReference>
<evidence type="ECO:0000256" key="5">
    <source>
        <dbReference type="ARBA" id="ARBA00022777"/>
    </source>
</evidence>
<dbReference type="PROSITE" id="PS50109">
    <property type="entry name" value="HIS_KIN"/>
    <property type="match status" value="1"/>
</dbReference>
<keyword evidence="6" id="KW-0902">Two-component regulatory system</keyword>
<feature type="transmembrane region" description="Helical" evidence="7">
    <location>
        <begin position="127"/>
        <end position="155"/>
    </location>
</feature>
<dbReference type="InterPro" id="IPR003594">
    <property type="entry name" value="HATPase_dom"/>
</dbReference>
<dbReference type="SMART" id="SM00387">
    <property type="entry name" value="HATPase_c"/>
    <property type="match status" value="1"/>
</dbReference>
<protein>
    <recommendedName>
        <fullName evidence="2">histidine kinase</fullName>
        <ecNumber evidence="2">2.7.13.3</ecNumber>
    </recommendedName>
</protein>
<dbReference type="AlphaFoldDB" id="A0AB73ICW2"/>
<dbReference type="EMBL" id="JAURTK010000003">
    <property type="protein sequence ID" value="MDP9647875.1"/>
    <property type="molecule type" value="Genomic_DNA"/>
</dbReference>
<dbReference type="InterPro" id="IPR036890">
    <property type="entry name" value="HATPase_C_sf"/>
</dbReference>
<evidence type="ECO:0000256" key="8">
    <source>
        <dbReference type="SAM" id="SignalP"/>
    </source>
</evidence>
<keyword evidence="5 10" id="KW-0418">Kinase</keyword>
<evidence type="ECO:0000256" key="1">
    <source>
        <dbReference type="ARBA" id="ARBA00000085"/>
    </source>
</evidence>
<keyword evidence="4" id="KW-0808">Transferase</keyword>
<keyword evidence="3" id="KW-0597">Phosphoprotein</keyword>
<proteinExistence type="predicted"/>
<evidence type="ECO:0000256" key="7">
    <source>
        <dbReference type="SAM" id="Phobius"/>
    </source>
</evidence>
<dbReference type="SUPFAM" id="SSF55874">
    <property type="entry name" value="ATPase domain of HSP90 chaperone/DNA topoisomerase II/histidine kinase"/>
    <property type="match status" value="1"/>
</dbReference>
<evidence type="ECO:0000256" key="6">
    <source>
        <dbReference type="ARBA" id="ARBA00023012"/>
    </source>
</evidence>
<comment type="caution">
    <text evidence="10">The sequence shown here is derived from an EMBL/GenBank/DDBJ whole genome shotgun (WGS) entry which is preliminary data.</text>
</comment>
<dbReference type="GO" id="GO:0004673">
    <property type="term" value="F:protein histidine kinase activity"/>
    <property type="evidence" value="ECO:0007669"/>
    <property type="project" value="UniProtKB-EC"/>
</dbReference>
<dbReference type="PANTHER" id="PTHR44936:SF9">
    <property type="entry name" value="SENSOR PROTEIN CREC"/>
    <property type="match status" value="1"/>
</dbReference>
<gene>
    <name evidence="10" type="ORF">J2793_003321</name>
</gene>
<dbReference type="Pfam" id="PF02518">
    <property type="entry name" value="HATPase_c"/>
    <property type="match status" value="1"/>
</dbReference>
<dbReference type="RefSeq" id="WP_392393997.1">
    <property type="nucleotide sequence ID" value="NZ_JAURTK010000003.1"/>
</dbReference>
<evidence type="ECO:0000256" key="2">
    <source>
        <dbReference type="ARBA" id="ARBA00012438"/>
    </source>
</evidence>
<keyword evidence="8" id="KW-0732">Signal</keyword>
<evidence type="ECO:0000256" key="4">
    <source>
        <dbReference type="ARBA" id="ARBA00022679"/>
    </source>
</evidence>
<dbReference type="InterPro" id="IPR050980">
    <property type="entry name" value="2C_sensor_his_kinase"/>
</dbReference>
<organism evidence="10 11">
    <name type="scientific">Paraburkholderia caledonica</name>
    <dbReference type="NCBI Taxonomy" id="134536"/>
    <lineage>
        <taxon>Bacteria</taxon>
        <taxon>Pseudomonadati</taxon>
        <taxon>Pseudomonadota</taxon>
        <taxon>Betaproteobacteria</taxon>
        <taxon>Burkholderiales</taxon>
        <taxon>Burkholderiaceae</taxon>
        <taxon>Paraburkholderia</taxon>
    </lineage>
</organism>
<evidence type="ECO:0000313" key="11">
    <source>
        <dbReference type="Proteomes" id="UP001229486"/>
    </source>
</evidence>
<comment type="catalytic activity">
    <reaction evidence="1">
        <text>ATP + protein L-histidine = ADP + protein N-phospho-L-histidine.</text>
        <dbReference type="EC" id="2.7.13.3"/>
    </reaction>
</comment>
<evidence type="ECO:0000259" key="9">
    <source>
        <dbReference type="PROSITE" id="PS50109"/>
    </source>
</evidence>
<dbReference type="InterPro" id="IPR004358">
    <property type="entry name" value="Sig_transdc_His_kin-like_C"/>
</dbReference>
<dbReference type="PRINTS" id="PR00344">
    <property type="entry name" value="BCTRLSENSOR"/>
</dbReference>
<feature type="domain" description="Histidine kinase" evidence="9">
    <location>
        <begin position="308"/>
        <end position="412"/>
    </location>
</feature>
<keyword evidence="7" id="KW-0812">Transmembrane</keyword>
<feature type="chain" id="PRO_5044491111" description="histidine kinase" evidence="8">
    <location>
        <begin position="24"/>
        <end position="414"/>
    </location>
</feature>
<dbReference type="Proteomes" id="UP001229486">
    <property type="component" value="Unassembled WGS sequence"/>
</dbReference>
<feature type="signal peptide" evidence="8">
    <location>
        <begin position="1"/>
        <end position="23"/>
    </location>
</feature>
<dbReference type="EC" id="2.7.13.3" evidence="2"/>
<accession>A0AB73ICW2</accession>
<evidence type="ECO:0000313" key="10">
    <source>
        <dbReference type="EMBL" id="MDP9647875.1"/>
    </source>
</evidence>
<dbReference type="InterPro" id="IPR005467">
    <property type="entry name" value="His_kinase_dom"/>
</dbReference>
<dbReference type="Gene3D" id="3.30.565.10">
    <property type="entry name" value="Histidine kinase-like ATPase, C-terminal domain"/>
    <property type="match status" value="1"/>
</dbReference>
<sequence>MIRSIHRVIILAAVLSSSIGCGAMAVASQHVGLTRSDSSYASQASPVPARFQQADASKRSYSPLLTSISAAPPAVVLVERPTLVDLRRDQGEAGGAQTWFPVPGYQYWNRQTISTDDSFPFENAPTYLLWDCIAFPAWSIVFLSIGLGLAASWAIGRPLRSLSTAFSKVGSEYRPHEFIPEKGPKELRRLAQVSNELLARRVDSRAEQSSTLVALQLHLESHAARLRDRALQVKEWHKRVALVEDIDLFSHLARQFVEGAQPSTGPQTDLSVEAFIHDRFVMTSSLEANLFVCTFEAGAEFKLPRPVLERVMFNLVDNALEHGIPPIEIKTSRTRAEWILSIRDHGAGITQSKLADATAAFVRLGSADNTGRHWGLGLALVKKLVASAGGHLILGNHPGGGLLARLVFPKSERT</sequence>
<keyword evidence="7" id="KW-0472">Membrane</keyword>